<reference evidence="5 6" key="1">
    <citation type="submission" date="2024-06" db="EMBL/GenBank/DDBJ databases">
        <title>Burkholderia sola in Mexico.</title>
        <authorList>
            <person name="Estrada P."/>
        </authorList>
    </citation>
    <scope>NUCLEOTIDE SEQUENCE [LARGE SCALE GENOMIC DNA]</scope>
    <source>
        <strain evidence="5 6">CpTa8-5</strain>
    </source>
</reference>
<feature type="domain" description="OmpR/PhoB-type" evidence="4">
    <location>
        <begin position="1"/>
        <end position="94"/>
    </location>
</feature>
<dbReference type="Gene3D" id="1.25.40.10">
    <property type="entry name" value="Tetratricopeptide repeat domain"/>
    <property type="match status" value="1"/>
</dbReference>
<dbReference type="Pfam" id="PF13401">
    <property type="entry name" value="AAA_22"/>
    <property type="match status" value="1"/>
</dbReference>
<dbReference type="PROSITE" id="PS51755">
    <property type="entry name" value="OMPR_PHOB"/>
    <property type="match status" value="1"/>
</dbReference>
<dbReference type="InterPro" id="IPR058852">
    <property type="entry name" value="HTH_77"/>
</dbReference>
<organism evidence="5 6">
    <name type="scientific">Burkholderia sola</name>
    <dbReference type="NCBI Taxonomy" id="2843302"/>
    <lineage>
        <taxon>Bacteria</taxon>
        <taxon>Pseudomonadati</taxon>
        <taxon>Pseudomonadota</taxon>
        <taxon>Betaproteobacteria</taxon>
        <taxon>Burkholderiales</taxon>
        <taxon>Burkholderiaceae</taxon>
        <taxon>Burkholderia</taxon>
        <taxon>Burkholderia cepacia complex</taxon>
    </lineage>
</organism>
<evidence type="ECO:0000256" key="2">
    <source>
        <dbReference type="PROSITE-ProRule" id="PRU01091"/>
    </source>
</evidence>
<dbReference type="Gene3D" id="3.40.50.300">
    <property type="entry name" value="P-loop containing nucleotide triphosphate hydrolases"/>
    <property type="match status" value="1"/>
</dbReference>
<gene>
    <name evidence="5" type="ORF">ABXL37_29460</name>
</gene>
<dbReference type="Pfam" id="PF00486">
    <property type="entry name" value="Trans_reg_C"/>
    <property type="match status" value="1"/>
</dbReference>
<evidence type="ECO:0000256" key="3">
    <source>
        <dbReference type="SAM" id="MobiDB-lite"/>
    </source>
</evidence>
<dbReference type="PANTHER" id="PTHR47691">
    <property type="entry name" value="REGULATOR-RELATED"/>
    <property type="match status" value="1"/>
</dbReference>
<keyword evidence="1 2" id="KW-0238">DNA-binding</keyword>
<dbReference type="PRINTS" id="PR00364">
    <property type="entry name" value="DISEASERSIST"/>
</dbReference>
<evidence type="ECO:0000313" key="6">
    <source>
        <dbReference type="Proteomes" id="UP001548587"/>
    </source>
</evidence>
<evidence type="ECO:0000256" key="1">
    <source>
        <dbReference type="ARBA" id="ARBA00023125"/>
    </source>
</evidence>
<dbReference type="CDD" id="cd00383">
    <property type="entry name" value="trans_reg_C"/>
    <property type="match status" value="1"/>
</dbReference>
<protein>
    <submittedName>
        <fullName evidence="5">Winged helix-turn-helix domain-containing protein</fullName>
    </submittedName>
</protein>
<dbReference type="Pfam" id="PF25872">
    <property type="entry name" value="HTH_77"/>
    <property type="match status" value="1"/>
</dbReference>
<accession>A0ABV2CGZ5</accession>
<proteinExistence type="predicted"/>
<dbReference type="RefSeq" id="WP_209928317.1">
    <property type="nucleotide sequence ID" value="NZ_JBEWCH010000029.1"/>
</dbReference>
<sequence length="994" mass="106237">MIQIGTLSVDFEQRDIRQHGASLRIGARALDILEVLHRASGSVVSKDDIMDAVWPGLIVEENRLQVHVATLRKALGASRDLIKTVPGRGYLLVASASSGPDLVPVVDAPAVAAAPAVVASPDTPDVPDAPASSLLAPLVGRDAELAQIVDMLERTPVVTLVGAGGIGKTSLAVRVAHGVRSRSRERVLFVELARASTRDDMLIALAAELGLDTPGVPAIDRIGDAFATSRCLLVLDNAEHIVDLVASLVETLTSSAGSLRVLVTSREPLHISAEAVLRMSPLAVPDGNASADEIVRCSAVELFLERVRAAAPDCTVDEAGVRLIGDICRRLDGLPLAIELAAARVATLGLAVVASRLDDRLNLLTGGLRSALPRHQTLRATFDWSYVLLDRPARALFRRMGCFIGPFSFDAAYAVATEPGTSAADMIAVLGELVAKSLVTVEFHGAYARYRLTESTRAYALEKLHNEGEFERIVARHAAYERERAPVRLVAPVTPVTPADVPPADARALAVDEPMDEPMDEAVDEPADAAEAAAVPEPDRLARALLEPSRMRACTARAREVLDELDTGAADPVDAAREMRLRAACASALLHTDGDALAAAAMWDRTLGLAAHIGDDAFDARALVGLWNTMLTLSDIHESLRYATRFERAAERRGDRSQRLLANTMVATSLHYFGEHAQARERLEAATAELADVGESPCAQAALGVDMATLGRTMLIRLLWMQGEPEHAMRVAAQAVEHARRGPSPLALCIVLGAAAVPIALRYGDHDISSDYLATLRATADAHGFDIWRSHAECLTGQFDVQAGHPGAGLARLEPALRRVEASGFRRVLAPLTVAYAEGLVRTGRADEACTRLDATLARCRAHGEHLFVPELLRVRGVAMLEQARTVGADLAVAYEADGHRHLQMAIQTASAQGAAMWALRGSLDLADHLIERGHTAQASALVAGVARHFDPHSRAHDVRRLLRVQNFVRPDAPPAPCLTHARRDAADAAQQAA</sequence>
<dbReference type="SUPFAM" id="SSF52540">
    <property type="entry name" value="P-loop containing nucleoside triphosphate hydrolases"/>
    <property type="match status" value="1"/>
</dbReference>
<evidence type="ECO:0000259" key="4">
    <source>
        <dbReference type="PROSITE" id="PS51755"/>
    </source>
</evidence>
<dbReference type="InterPro" id="IPR016032">
    <property type="entry name" value="Sig_transdc_resp-reg_C-effctor"/>
</dbReference>
<evidence type="ECO:0000313" key="5">
    <source>
        <dbReference type="EMBL" id="MET1478387.1"/>
    </source>
</evidence>
<dbReference type="InterPro" id="IPR001867">
    <property type="entry name" value="OmpR/PhoB-type_DNA-bd"/>
</dbReference>
<name>A0ABV2CGZ5_9BURK</name>
<dbReference type="InterPro" id="IPR036388">
    <property type="entry name" value="WH-like_DNA-bd_sf"/>
</dbReference>
<dbReference type="Proteomes" id="UP001548587">
    <property type="component" value="Unassembled WGS sequence"/>
</dbReference>
<feature type="DNA-binding region" description="OmpR/PhoB-type" evidence="2">
    <location>
        <begin position="1"/>
        <end position="94"/>
    </location>
</feature>
<dbReference type="SMART" id="SM00382">
    <property type="entry name" value="AAA"/>
    <property type="match status" value="1"/>
</dbReference>
<feature type="region of interest" description="Disordered" evidence="3">
    <location>
        <begin position="974"/>
        <end position="994"/>
    </location>
</feature>
<keyword evidence="6" id="KW-1185">Reference proteome</keyword>
<dbReference type="PANTHER" id="PTHR47691:SF3">
    <property type="entry name" value="HTH-TYPE TRANSCRIPTIONAL REGULATOR RV0890C-RELATED"/>
    <property type="match status" value="1"/>
</dbReference>
<dbReference type="EMBL" id="JBEWCH010000029">
    <property type="protein sequence ID" value="MET1478387.1"/>
    <property type="molecule type" value="Genomic_DNA"/>
</dbReference>
<dbReference type="SMART" id="SM00862">
    <property type="entry name" value="Trans_reg_C"/>
    <property type="match status" value="1"/>
</dbReference>
<dbReference type="InterPro" id="IPR049945">
    <property type="entry name" value="AAA_22"/>
</dbReference>
<dbReference type="InterPro" id="IPR003593">
    <property type="entry name" value="AAA+_ATPase"/>
</dbReference>
<dbReference type="SUPFAM" id="SSF46894">
    <property type="entry name" value="C-terminal effector domain of the bipartite response regulators"/>
    <property type="match status" value="1"/>
</dbReference>
<dbReference type="Gene3D" id="1.10.10.10">
    <property type="entry name" value="Winged helix-like DNA-binding domain superfamily/Winged helix DNA-binding domain"/>
    <property type="match status" value="1"/>
</dbReference>
<comment type="caution">
    <text evidence="5">The sequence shown here is derived from an EMBL/GenBank/DDBJ whole genome shotgun (WGS) entry which is preliminary data.</text>
</comment>
<dbReference type="InterPro" id="IPR027417">
    <property type="entry name" value="P-loop_NTPase"/>
</dbReference>
<dbReference type="InterPro" id="IPR011990">
    <property type="entry name" value="TPR-like_helical_dom_sf"/>
</dbReference>